<protein>
    <submittedName>
        <fullName evidence="11">Acetylornithine deacetylase</fullName>
    </submittedName>
</protein>
<evidence type="ECO:0000256" key="1">
    <source>
        <dbReference type="ARBA" id="ARBA00001947"/>
    </source>
</evidence>
<dbReference type="PANTHER" id="PTHR43808">
    <property type="entry name" value="ACETYLORNITHINE DEACETYLASE"/>
    <property type="match status" value="1"/>
</dbReference>
<comment type="cofactor">
    <cofactor evidence="1">
        <name>Zn(2+)</name>
        <dbReference type="ChEBI" id="CHEBI:29105"/>
    </cofactor>
</comment>
<evidence type="ECO:0000256" key="2">
    <source>
        <dbReference type="ARBA" id="ARBA00005691"/>
    </source>
</evidence>
<dbReference type="EMBL" id="FQXC01000003">
    <property type="protein sequence ID" value="SHH49229.1"/>
    <property type="molecule type" value="Genomic_DNA"/>
</dbReference>
<dbReference type="Gene3D" id="3.30.70.360">
    <property type="match status" value="1"/>
</dbReference>
<dbReference type="RefSeq" id="WP_072777581.1">
    <property type="nucleotide sequence ID" value="NZ_FQXC01000003.1"/>
</dbReference>
<reference evidence="11 12" key="1">
    <citation type="submission" date="2016-11" db="EMBL/GenBank/DDBJ databases">
        <authorList>
            <person name="Jaros S."/>
            <person name="Januszkiewicz K."/>
            <person name="Wedrychowicz H."/>
        </authorList>
    </citation>
    <scope>NUCLEOTIDE SEQUENCE [LARGE SCALE GENOMIC DNA]</scope>
    <source>
        <strain evidence="11 12">DSM 29431</strain>
    </source>
</reference>
<dbReference type="OrthoDB" id="9809784at2"/>
<proteinExistence type="inferred from homology"/>
<sequence length="384" mass="41430">MDALNRSIDILRELIAFPTVSTDSNLDMIQHMAGLLEEAGARCELIAAPCGTKANLFATLGPERDGGILLSGHSDVVPVSDQEWTSDPFAMEERDGRLYGRGTCDMKGFIAATLALAPVFAARVKDRPLHFSFTYDEETGCLGAQHLSEVLKAKGLTPGVAIVGEPTEMRIIDGHKGCYEYTTRFSGLPGHGSLPDQGVNAVEYAVRYVNHLLGLKDALRSRAPAMSGFDPPWTTVNVGALTGGVAHNVIAPTAQVDWEMRPVQIEDATFVKDSLHRFCSEELLPRMRAIHPDASIETEVIGEVAGLEPADDNEARRIVSELTGANTSDLVSFGTEAGIFQALGMNVVVCGPGSIEQAHKADEYLAIDQLGQCVRMLERLAERL</sequence>
<keyword evidence="6" id="KW-0479">Metal-binding</keyword>
<name>A0A1M5TEU2_9RHOB</name>
<accession>A0A1M5TEU2</accession>
<keyword evidence="3" id="KW-0963">Cytoplasm</keyword>
<evidence type="ECO:0000256" key="6">
    <source>
        <dbReference type="ARBA" id="ARBA00022723"/>
    </source>
</evidence>
<dbReference type="GO" id="GO:0008777">
    <property type="term" value="F:acetylornithine deacetylase activity"/>
    <property type="evidence" value="ECO:0007669"/>
    <property type="project" value="TreeGrafter"/>
</dbReference>
<evidence type="ECO:0000256" key="4">
    <source>
        <dbReference type="ARBA" id="ARBA00022571"/>
    </source>
</evidence>
<dbReference type="PROSITE" id="PS00759">
    <property type="entry name" value="ARGE_DAPE_CPG2_2"/>
    <property type="match status" value="1"/>
</dbReference>
<feature type="domain" description="Peptidase M20 dimerisation" evidence="10">
    <location>
        <begin position="174"/>
        <end position="284"/>
    </location>
</feature>
<evidence type="ECO:0000256" key="3">
    <source>
        <dbReference type="ARBA" id="ARBA00022490"/>
    </source>
</evidence>
<dbReference type="InterPro" id="IPR036264">
    <property type="entry name" value="Bact_exopeptidase_dim_dom"/>
</dbReference>
<dbReference type="InterPro" id="IPR002933">
    <property type="entry name" value="Peptidase_M20"/>
</dbReference>
<gene>
    <name evidence="11" type="ORF">SAMN05443551_2202</name>
</gene>
<dbReference type="PROSITE" id="PS00758">
    <property type="entry name" value="ARGE_DAPE_CPG2_1"/>
    <property type="match status" value="1"/>
</dbReference>
<keyword evidence="7" id="KW-0378">Hydrolase</keyword>
<dbReference type="Proteomes" id="UP000184221">
    <property type="component" value="Unassembled WGS sequence"/>
</dbReference>
<dbReference type="Gene3D" id="3.40.630.10">
    <property type="entry name" value="Zn peptidases"/>
    <property type="match status" value="1"/>
</dbReference>
<evidence type="ECO:0000256" key="8">
    <source>
        <dbReference type="ARBA" id="ARBA00022833"/>
    </source>
</evidence>
<keyword evidence="8" id="KW-0862">Zinc</keyword>
<dbReference type="InterPro" id="IPR011650">
    <property type="entry name" value="Peptidase_M20_dimer"/>
</dbReference>
<dbReference type="AlphaFoldDB" id="A0A1M5TEU2"/>
<dbReference type="SUPFAM" id="SSF55031">
    <property type="entry name" value="Bacterial exopeptidase dimerisation domain"/>
    <property type="match status" value="1"/>
</dbReference>
<dbReference type="CDD" id="cd03894">
    <property type="entry name" value="M20_ArgE"/>
    <property type="match status" value="1"/>
</dbReference>
<dbReference type="STRING" id="996342.SAMN05443551_2202"/>
<keyword evidence="5" id="KW-0028">Amino-acid biosynthesis</keyword>
<evidence type="ECO:0000313" key="11">
    <source>
        <dbReference type="EMBL" id="SHH49229.1"/>
    </source>
</evidence>
<dbReference type="InterPro" id="IPR050072">
    <property type="entry name" value="Peptidase_M20A"/>
</dbReference>
<keyword evidence="4" id="KW-0055">Arginine biosynthesis</keyword>
<comment type="similarity">
    <text evidence="2">Belongs to the peptidase M20A family. ArgE subfamily.</text>
</comment>
<dbReference type="Pfam" id="PF07687">
    <property type="entry name" value="M20_dimer"/>
    <property type="match status" value="1"/>
</dbReference>
<dbReference type="GO" id="GO:0006526">
    <property type="term" value="P:L-arginine biosynthetic process"/>
    <property type="evidence" value="ECO:0007669"/>
    <property type="project" value="UniProtKB-KW"/>
</dbReference>
<keyword evidence="12" id="KW-1185">Reference proteome</keyword>
<dbReference type="PANTHER" id="PTHR43808:SF31">
    <property type="entry name" value="N-ACETYL-L-CITRULLINE DEACETYLASE"/>
    <property type="match status" value="1"/>
</dbReference>
<dbReference type="InterPro" id="IPR010169">
    <property type="entry name" value="AcOrn-deacetyl"/>
</dbReference>
<evidence type="ECO:0000256" key="9">
    <source>
        <dbReference type="ARBA" id="ARBA00023285"/>
    </source>
</evidence>
<dbReference type="NCBIfam" id="NF005710">
    <property type="entry name" value="PRK07522.1"/>
    <property type="match status" value="1"/>
</dbReference>
<dbReference type="GO" id="GO:0046872">
    <property type="term" value="F:metal ion binding"/>
    <property type="evidence" value="ECO:0007669"/>
    <property type="project" value="UniProtKB-KW"/>
</dbReference>
<evidence type="ECO:0000256" key="7">
    <source>
        <dbReference type="ARBA" id="ARBA00022801"/>
    </source>
</evidence>
<dbReference type="NCBIfam" id="TIGR01892">
    <property type="entry name" value="AcOrn-deacetyl"/>
    <property type="match status" value="1"/>
</dbReference>
<evidence type="ECO:0000256" key="5">
    <source>
        <dbReference type="ARBA" id="ARBA00022605"/>
    </source>
</evidence>
<dbReference type="InterPro" id="IPR001261">
    <property type="entry name" value="ArgE/DapE_CS"/>
</dbReference>
<keyword evidence="9" id="KW-0170">Cobalt</keyword>
<organism evidence="11 12">
    <name type="scientific">Marivita hallyeonensis</name>
    <dbReference type="NCBI Taxonomy" id="996342"/>
    <lineage>
        <taxon>Bacteria</taxon>
        <taxon>Pseudomonadati</taxon>
        <taxon>Pseudomonadota</taxon>
        <taxon>Alphaproteobacteria</taxon>
        <taxon>Rhodobacterales</taxon>
        <taxon>Roseobacteraceae</taxon>
        <taxon>Marivita</taxon>
    </lineage>
</organism>
<dbReference type="SUPFAM" id="SSF53187">
    <property type="entry name" value="Zn-dependent exopeptidases"/>
    <property type="match status" value="1"/>
</dbReference>
<dbReference type="Pfam" id="PF01546">
    <property type="entry name" value="Peptidase_M20"/>
    <property type="match status" value="1"/>
</dbReference>
<evidence type="ECO:0000259" key="10">
    <source>
        <dbReference type="Pfam" id="PF07687"/>
    </source>
</evidence>
<evidence type="ECO:0000313" key="12">
    <source>
        <dbReference type="Proteomes" id="UP000184221"/>
    </source>
</evidence>